<dbReference type="Pfam" id="PF00118">
    <property type="entry name" value="Cpn60_TCP1"/>
    <property type="match status" value="1"/>
</dbReference>
<comment type="subcellular location">
    <subcellularLocation>
        <location evidence="1">Cytoplasm</location>
    </subcellularLocation>
</comment>
<evidence type="ECO:0000256" key="3">
    <source>
        <dbReference type="ARBA" id="ARBA00022490"/>
    </source>
</evidence>
<dbReference type="SUPFAM" id="SSF52029">
    <property type="entry name" value="GroEL apical domain-like"/>
    <property type="match status" value="1"/>
</dbReference>
<evidence type="ECO:0000256" key="6">
    <source>
        <dbReference type="ARBA" id="ARBA00023186"/>
    </source>
</evidence>
<dbReference type="InterPro" id="IPR002423">
    <property type="entry name" value="Cpn60/GroEL/TCP-1"/>
</dbReference>
<name>A0A6P6SZ39_COFAR</name>
<dbReference type="GO" id="GO:0005737">
    <property type="term" value="C:cytoplasm"/>
    <property type="evidence" value="ECO:0007669"/>
    <property type="project" value="UniProtKB-SubCell"/>
</dbReference>
<dbReference type="GO" id="GO:0051082">
    <property type="term" value="F:unfolded protein binding"/>
    <property type="evidence" value="ECO:0007669"/>
    <property type="project" value="InterPro"/>
</dbReference>
<accession>A0A6P6SZ39</accession>
<evidence type="ECO:0000256" key="8">
    <source>
        <dbReference type="RuleBase" id="RU004187"/>
    </source>
</evidence>
<dbReference type="OrthoDB" id="1748577at2759"/>
<dbReference type="Gene3D" id="3.30.260.10">
    <property type="entry name" value="TCP-1-like chaperonin intermediate domain"/>
    <property type="match status" value="1"/>
</dbReference>
<dbReference type="PROSITE" id="PS00751">
    <property type="entry name" value="TCP1_2"/>
    <property type="match status" value="1"/>
</dbReference>
<protein>
    <recommendedName>
        <fullName evidence="7">CCT-theta</fullName>
    </recommendedName>
</protein>
<evidence type="ECO:0000256" key="2">
    <source>
        <dbReference type="ARBA" id="ARBA00008020"/>
    </source>
</evidence>
<dbReference type="PRINTS" id="PR00304">
    <property type="entry name" value="TCOMPLEXTCP1"/>
</dbReference>
<evidence type="ECO:0000256" key="5">
    <source>
        <dbReference type="ARBA" id="ARBA00022840"/>
    </source>
</evidence>
<dbReference type="NCBIfam" id="TIGR02346">
    <property type="entry name" value="chap_CCT_theta"/>
    <property type="match status" value="1"/>
</dbReference>
<keyword evidence="5 8" id="KW-0067">ATP-binding</keyword>
<dbReference type="InterPro" id="IPR002194">
    <property type="entry name" value="Chaperonin_TCP-1_CS"/>
</dbReference>
<dbReference type="GO" id="GO:0016887">
    <property type="term" value="F:ATP hydrolysis activity"/>
    <property type="evidence" value="ECO:0007669"/>
    <property type="project" value="InterPro"/>
</dbReference>
<evidence type="ECO:0000313" key="10">
    <source>
        <dbReference type="RefSeq" id="XP_027071087.1"/>
    </source>
</evidence>
<evidence type="ECO:0000313" key="9">
    <source>
        <dbReference type="Proteomes" id="UP001652660"/>
    </source>
</evidence>
<dbReference type="Gene3D" id="1.10.560.10">
    <property type="entry name" value="GroEL-like equatorial domain"/>
    <property type="match status" value="1"/>
</dbReference>
<keyword evidence="3" id="KW-0963">Cytoplasm</keyword>
<keyword evidence="6 8" id="KW-0143">Chaperone</keyword>
<comment type="similarity">
    <text evidence="2 8">Belongs to the TCP-1 chaperonin family.</text>
</comment>
<reference evidence="10" key="2">
    <citation type="submission" date="2025-08" db="UniProtKB">
        <authorList>
            <consortium name="RefSeq"/>
        </authorList>
    </citation>
    <scope>IDENTIFICATION</scope>
    <source>
        <tissue evidence="10">Leaves</tissue>
    </source>
</reference>
<dbReference type="InterPro" id="IPR027413">
    <property type="entry name" value="GROEL-like_equatorial_sf"/>
</dbReference>
<dbReference type="InterPro" id="IPR027410">
    <property type="entry name" value="TCP-1-like_intermed_sf"/>
</dbReference>
<dbReference type="SUPFAM" id="SSF48592">
    <property type="entry name" value="GroEL equatorial domain-like"/>
    <property type="match status" value="1"/>
</dbReference>
<organism evidence="9 10">
    <name type="scientific">Coffea arabica</name>
    <name type="common">Arabian coffee</name>
    <dbReference type="NCBI Taxonomy" id="13443"/>
    <lineage>
        <taxon>Eukaryota</taxon>
        <taxon>Viridiplantae</taxon>
        <taxon>Streptophyta</taxon>
        <taxon>Embryophyta</taxon>
        <taxon>Tracheophyta</taxon>
        <taxon>Spermatophyta</taxon>
        <taxon>Magnoliopsida</taxon>
        <taxon>eudicotyledons</taxon>
        <taxon>Gunneridae</taxon>
        <taxon>Pentapetalae</taxon>
        <taxon>asterids</taxon>
        <taxon>lamiids</taxon>
        <taxon>Gentianales</taxon>
        <taxon>Rubiaceae</taxon>
        <taxon>Ixoroideae</taxon>
        <taxon>Gardenieae complex</taxon>
        <taxon>Bertiereae - Coffeeae clade</taxon>
        <taxon>Coffeeae</taxon>
        <taxon>Coffea</taxon>
    </lineage>
</organism>
<sequence length="545" mass="58573">MVGMGMPAYGIQSMLKEGHKHLSGLDEAVLKNIDACKQLSQITRTSLGPNGMNKMVINHLDKLFVTNDAATIVNELEVQHPAAKILVLAGKAQQEEIGDGANLCVSFAGELLQNAEELIRMGLHPSEIIIGYAKAINKTIQVLEELVEAGSDTMDVRDTNQVISRMKAAVASKQFGLEDILCCLIAQACIQVCPKNPANFNVDNVRVTKLLGGGLHDSKIVRGMVLKSDAVGSIKRIEKAKVAVFAGGVDTSATETKGTVLIHSAEQLENYARTEEAKVEQLIKAVAESGAKVIVSGAAVGEMALHFCERYKLMVLKISSKFELRRFCRTTGAVALLKLSPPNPDDLGYVDSISVEEIGGVRVTIARNEEGGNSVSTVVLRGSTDSILDDLERAVDDGVNTYKAMCRDSRIVPGAAATEIELAIRLKEFSLKETGLDQYAISKFAESFEMVPKTLAENAGLNAMEIISSLYAEHASGNARVGIDLEEGTCKDVSTNSIWDLYITKFFALKFAADAVCTVLRVDQIIMAKPAGGPKRDAPAGMDED</sequence>
<dbReference type="GO" id="GO:0005524">
    <property type="term" value="F:ATP binding"/>
    <property type="evidence" value="ECO:0007669"/>
    <property type="project" value="UniProtKB-KW"/>
</dbReference>
<dbReference type="InterPro" id="IPR027409">
    <property type="entry name" value="GroEL-like_apical_dom_sf"/>
</dbReference>
<dbReference type="GO" id="GO:0140662">
    <property type="term" value="F:ATP-dependent protein folding chaperone"/>
    <property type="evidence" value="ECO:0007669"/>
    <property type="project" value="InterPro"/>
</dbReference>
<evidence type="ECO:0000256" key="7">
    <source>
        <dbReference type="ARBA" id="ARBA00029602"/>
    </source>
</evidence>
<dbReference type="Proteomes" id="UP001652660">
    <property type="component" value="Chromosome 6e"/>
</dbReference>
<dbReference type="RefSeq" id="XP_027071087.1">
    <property type="nucleotide sequence ID" value="XM_027215286.2"/>
</dbReference>
<dbReference type="InterPro" id="IPR012721">
    <property type="entry name" value="Chap_CCT_theta"/>
</dbReference>
<dbReference type="AlphaFoldDB" id="A0A6P6SZ39"/>
<keyword evidence="4 8" id="KW-0547">Nucleotide-binding</keyword>
<dbReference type="CDD" id="cd03341">
    <property type="entry name" value="TCP1_theta"/>
    <property type="match status" value="1"/>
</dbReference>
<dbReference type="FunFam" id="3.50.7.10:FF:000008">
    <property type="entry name" value="T-complex protein 1 subunit theta"/>
    <property type="match status" value="1"/>
</dbReference>
<reference evidence="9" key="1">
    <citation type="journal article" date="2025" name="Foods">
        <title>Unveiling the Microbial Signatures of Arabica Coffee Cherries: Insights into Ripeness Specific Diversity, Functional Traits, and Implications for Quality and Safety.</title>
        <authorList>
            <consortium name="RefSeq"/>
            <person name="Tenea G.N."/>
            <person name="Cifuentes V."/>
            <person name="Reyes P."/>
            <person name="Cevallos-Vallejos M."/>
        </authorList>
    </citation>
    <scope>NUCLEOTIDE SEQUENCE [LARGE SCALE GENOMIC DNA]</scope>
</reference>
<dbReference type="PROSITE" id="PS00750">
    <property type="entry name" value="TCP1_1"/>
    <property type="match status" value="1"/>
</dbReference>
<keyword evidence="9" id="KW-1185">Reference proteome</keyword>
<dbReference type="Gene3D" id="3.50.7.10">
    <property type="entry name" value="GroEL"/>
    <property type="match status" value="1"/>
</dbReference>
<proteinExistence type="inferred from homology"/>
<evidence type="ECO:0000256" key="4">
    <source>
        <dbReference type="ARBA" id="ARBA00022741"/>
    </source>
</evidence>
<dbReference type="InterPro" id="IPR017998">
    <property type="entry name" value="Chaperone_TCP-1"/>
</dbReference>
<gene>
    <name evidence="10" type="primary">LOC113696003</name>
</gene>
<evidence type="ECO:0000256" key="1">
    <source>
        <dbReference type="ARBA" id="ARBA00004496"/>
    </source>
</evidence>
<dbReference type="PANTHER" id="PTHR11353">
    <property type="entry name" value="CHAPERONIN"/>
    <property type="match status" value="1"/>
</dbReference>
<dbReference type="SUPFAM" id="SSF54849">
    <property type="entry name" value="GroEL-intermediate domain like"/>
    <property type="match status" value="1"/>
</dbReference>
<dbReference type="GeneID" id="113696003"/>